<organism evidence="2 3">
    <name type="scientific">Pseudorhodoferax aquiterrae</name>
    <dbReference type="NCBI Taxonomy" id="747304"/>
    <lineage>
        <taxon>Bacteria</taxon>
        <taxon>Pseudomonadati</taxon>
        <taxon>Pseudomonadota</taxon>
        <taxon>Betaproteobacteria</taxon>
        <taxon>Burkholderiales</taxon>
        <taxon>Comamonadaceae</taxon>
    </lineage>
</organism>
<dbReference type="Proteomes" id="UP000626210">
    <property type="component" value="Unassembled WGS sequence"/>
</dbReference>
<dbReference type="EMBL" id="BMYK01000011">
    <property type="protein sequence ID" value="GHC88699.1"/>
    <property type="molecule type" value="Genomic_DNA"/>
</dbReference>
<feature type="region of interest" description="Disordered" evidence="1">
    <location>
        <begin position="89"/>
        <end position="116"/>
    </location>
</feature>
<name>A0ABQ3G531_9BURK</name>
<feature type="compositionally biased region" description="Low complexity" evidence="1">
    <location>
        <begin position="89"/>
        <end position="104"/>
    </location>
</feature>
<dbReference type="RefSeq" id="WP_229882922.1">
    <property type="nucleotide sequence ID" value="NZ_BMYK01000011.1"/>
</dbReference>
<protein>
    <submittedName>
        <fullName evidence="2">Uncharacterized protein</fullName>
    </submittedName>
</protein>
<evidence type="ECO:0000313" key="3">
    <source>
        <dbReference type="Proteomes" id="UP000626210"/>
    </source>
</evidence>
<sequence length="116" mass="12677">MNAIKEAKKLIAKDPFKPSAKTLADLVLSLESHEPFQLERLYALQLSDFDLAVQIIKEWRLDRYYAGKAKLYDFAVQASALNQPEQLAAAVQQQGGAPHPQQAGSIAADAPTNSPS</sequence>
<proteinExistence type="predicted"/>
<gene>
    <name evidence="2" type="ORF">GCM10007320_35790</name>
</gene>
<evidence type="ECO:0000313" key="2">
    <source>
        <dbReference type="EMBL" id="GHC88699.1"/>
    </source>
</evidence>
<keyword evidence="3" id="KW-1185">Reference proteome</keyword>
<evidence type="ECO:0000256" key="1">
    <source>
        <dbReference type="SAM" id="MobiDB-lite"/>
    </source>
</evidence>
<accession>A0ABQ3G531</accession>
<comment type="caution">
    <text evidence="2">The sequence shown here is derived from an EMBL/GenBank/DDBJ whole genome shotgun (WGS) entry which is preliminary data.</text>
</comment>
<reference evidence="3" key="1">
    <citation type="journal article" date="2019" name="Int. J. Syst. Evol. Microbiol.">
        <title>The Global Catalogue of Microorganisms (GCM) 10K type strain sequencing project: providing services to taxonomists for standard genome sequencing and annotation.</title>
        <authorList>
            <consortium name="The Broad Institute Genomics Platform"/>
            <consortium name="The Broad Institute Genome Sequencing Center for Infectious Disease"/>
            <person name="Wu L."/>
            <person name="Ma J."/>
        </authorList>
    </citation>
    <scope>NUCLEOTIDE SEQUENCE [LARGE SCALE GENOMIC DNA]</scope>
    <source>
        <strain evidence="3">KCTC 23314</strain>
    </source>
</reference>